<dbReference type="OrthoDB" id="7596770at2"/>
<sequence length="220" mass="24201">MQYLSLALYAEGPTDYYFLRALLQRLCEDLCMREACTPVDVSEVLALNHPKGTEGESREQRILAAAKLAQGAWRILFIHADGANDPPRARREQVEPGLALLRQCVTQDGVGVAVVPIRETEAWAIADGDAIRSTFGTSLDNDVLGLPARRHAEAVPDPKAILKGAFASTQPSARRRKQGTSPYLNTLGETISLNNLRELAAFKSLEDELRTALRQLRILP</sequence>
<name>U5NBQ2_9BURK</name>
<gene>
    <name evidence="1" type="ORF">Cenrod_2704</name>
</gene>
<dbReference type="AlphaFoldDB" id="U5NBQ2"/>
<dbReference type="HOGENOM" id="CLU_110720_0_0_4"/>
<reference evidence="1 2" key="1">
    <citation type="journal article" date="2013" name="Genome Biol.">
        <title>Genomic analysis reveals key aspects of prokaryotic symbiosis in the phototrophic consortium "Chlorochromatium aggregatum".</title>
        <authorList>
            <person name="Liu Z."/>
            <person name="Muller J."/>
            <person name="Li T."/>
            <person name="Alvey R.M."/>
            <person name="Vogl K."/>
            <person name="Frigaard N.U."/>
            <person name="Rockwell N.C."/>
            <person name="Boyd E.S."/>
            <person name="Tomsho L.P."/>
            <person name="Schuster S.C."/>
            <person name="Henke P."/>
            <person name="Rohde M."/>
            <person name="Overmann J."/>
            <person name="Bryant D.A."/>
        </authorList>
    </citation>
    <scope>NUCLEOTIDE SEQUENCE [LARGE SCALE GENOMIC DNA]</scope>
    <source>
        <strain evidence="1">CR</strain>
    </source>
</reference>
<evidence type="ECO:0000313" key="1">
    <source>
        <dbReference type="EMBL" id="AGX88750.1"/>
    </source>
</evidence>
<dbReference type="KEGG" id="cbx:Cenrod_2704"/>
<dbReference type="RefSeq" id="WP_022776685.1">
    <property type="nucleotide sequence ID" value="NC_022576.1"/>
</dbReference>
<evidence type="ECO:0008006" key="3">
    <source>
        <dbReference type="Google" id="ProtNLM"/>
    </source>
</evidence>
<dbReference type="EMBL" id="CP004885">
    <property type="protein sequence ID" value="AGX88750.1"/>
    <property type="molecule type" value="Genomic_DNA"/>
</dbReference>
<accession>U5NBQ2</accession>
<keyword evidence="2" id="KW-1185">Reference proteome</keyword>
<protein>
    <recommendedName>
        <fullName evidence="3">DUF4276 family protein</fullName>
    </recommendedName>
</protein>
<dbReference type="Proteomes" id="UP000017184">
    <property type="component" value="Chromosome"/>
</dbReference>
<evidence type="ECO:0000313" key="2">
    <source>
        <dbReference type="Proteomes" id="UP000017184"/>
    </source>
</evidence>
<proteinExistence type="predicted"/>
<dbReference type="STRING" id="946483.Cenrod_2704"/>
<organism evidence="1 2">
    <name type="scientific">Candidatus Symbiobacter mobilis CR</name>
    <dbReference type="NCBI Taxonomy" id="946483"/>
    <lineage>
        <taxon>Bacteria</taxon>
        <taxon>Pseudomonadati</taxon>
        <taxon>Pseudomonadota</taxon>
        <taxon>Betaproteobacteria</taxon>
        <taxon>Burkholderiales</taxon>
        <taxon>Comamonadaceae</taxon>
    </lineage>
</organism>
<dbReference type="eggNOG" id="ENOG5032PYT">
    <property type="taxonomic scope" value="Bacteria"/>
</dbReference>